<evidence type="ECO:0000256" key="1">
    <source>
        <dbReference type="SAM" id="MobiDB-lite"/>
    </source>
</evidence>
<evidence type="ECO:0000313" key="2">
    <source>
        <dbReference type="EMBL" id="GAH63054.1"/>
    </source>
</evidence>
<feature type="region of interest" description="Disordered" evidence="1">
    <location>
        <begin position="98"/>
        <end position="117"/>
    </location>
</feature>
<dbReference type="AlphaFoldDB" id="X1IAE1"/>
<name>X1IAE1_9ZZZZ</name>
<feature type="non-terminal residue" evidence="2">
    <location>
        <position position="117"/>
    </location>
</feature>
<reference evidence="2" key="1">
    <citation type="journal article" date="2014" name="Front. Microbiol.">
        <title>High frequency of phylogenetically diverse reductive dehalogenase-homologous genes in deep subseafloor sedimentary metagenomes.</title>
        <authorList>
            <person name="Kawai M."/>
            <person name="Futagami T."/>
            <person name="Toyoda A."/>
            <person name="Takaki Y."/>
            <person name="Nishi S."/>
            <person name="Hori S."/>
            <person name="Arai W."/>
            <person name="Tsubouchi T."/>
            <person name="Morono Y."/>
            <person name="Uchiyama I."/>
            <person name="Ito T."/>
            <person name="Fujiyama A."/>
            <person name="Inagaki F."/>
            <person name="Takami H."/>
        </authorList>
    </citation>
    <scope>NUCLEOTIDE SEQUENCE</scope>
    <source>
        <strain evidence="2">Expedition CK06-06</strain>
    </source>
</reference>
<accession>X1IAE1</accession>
<sequence>MQSQFPEGRVRAKFVAHNCKKLAPEAVHFVETKVCLSEFLDARIQVIGEALEVSYHIVEGIGELFYLVPCANTSTSVQVSTSDPLGYIPQLFNRFYDDHPDEKIEDDESEGHGENPG</sequence>
<gene>
    <name evidence="2" type="ORF">S03H2_48221</name>
</gene>
<organism evidence="2">
    <name type="scientific">marine sediment metagenome</name>
    <dbReference type="NCBI Taxonomy" id="412755"/>
    <lineage>
        <taxon>unclassified sequences</taxon>
        <taxon>metagenomes</taxon>
        <taxon>ecological metagenomes</taxon>
    </lineage>
</organism>
<protein>
    <submittedName>
        <fullName evidence="2">Uncharacterized protein</fullName>
    </submittedName>
</protein>
<comment type="caution">
    <text evidence="2">The sequence shown here is derived from an EMBL/GenBank/DDBJ whole genome shotgun (WGS) entry which is preliminary data.</text>
</comment>
<proteinExistence type="predicted"/>
<dbReference type="EMBL" id="BARU01030383">
    <property type="protein sequence ID" value="GAH63054.1"/>
    <property type="molecule type" value="Genomic_DNA"/>
</dbReference>